<name>A0ABQ8TI12_PERAM</name>
<gene>
    <name evidence="3" type="ORF">ANN_07125</name>
</gene>
<dbReference type="InterPro" id="IPR000477">
    <property type="entry name" value="RT_dom"/>
</dbReference>
<feature type="domain" description="Reverse transcriptase" evidence="2">
    <location>
        <begin position="1"/>
        <end position="346"/>
    </location>
</feature>
<organism evidence="3 4">
    <name type="scientific">Periplaneta americana</name>
    <name type="common">American cockroach</name>
    <name type="synonym">Blatta americana</name>
    <dbReference type="NCBI Taxonomy" id="6978"/>
    <lineage>
        <taxon>Eukaryota</taxon>
        <taxon>Metazoa</taxon>
        <taxon>Ecdysozoa</taxon>
        <taxon>Arthropoda</taxon>
        <taxon>Hexapoda</taxon>
        <taxon>Insecta</taxon>
        <taxon>Pterygota</taxon>
        <taxon>Neoptera</taxon>
        <taxon>Polyneoptera</taxon>
        <taxon>Dictyoptera</taxon>
        <taxon>Blattodea</taxon>
        <taxon>Blattoidea</taxon>
        <taxon>Blattidae</taxon>
        <taxon>Blattinae</taxon>
        <taxon>Periplaneta</taxon>
    </lineage>
</organism>
<dbReference type="EMBL" id="JAJSOF020000011">
    <property type="protein sequence ID" value="KAJ4445320.1"/>
    <property type="molecule type" value="Genomic_DNA"/>
</dbReference>
<dbReference type="Proteomes" id="UP001148838">
    <property type="component" value="Unassembled WGS sequence"/>
</dbReference>
<dbReference type="PROSITE" id="PS50878">
    <property type="entry name" value="RT_POL"/>
    <property type="match status" value="1"/>
</dbReference>
<keyword evidence="4" id="KW-1185">Reference proteome</keyword>
<dbReference type="Pfam" id="PF00078">
    <property type="entry name" value="RVT_1"/>
    <property type="match status" value="1"/>
</dbReference>
<evidence type="ECO:0000256" key="1">
    <source>
        <dbReference type="SAM" id="MobiDB-lite"/>
    </source>
</evidence>
<reference evidence="3 4" key="1">
    <citation type="journal article" date="2022" name="Allergy">
        <title>Genome assembly and annotation of Periplaneta americana reveal a comprehensive cockroach allergen profile.</title>
        <authorList>
            <person name="Wang L."/>
            <person name="Xiong Q."/>
            <person name="Saelim N."/>
            <person name="Wang L."/>
            <person name="Nong W."/>
            <person name="Wan A.T."/>
            <person name="Shi M."/>
            <person name="Liu X."/>
            <person name="Cao Q."/>
            <person name="Hui J.H.L."/>
            <person name="Sookrung N."/>
            <person name="Leung T.F."/>
            <person name="Tungtrongchitr A."/>
            <person name="Tsui S.K.W."/>
        </authorList>
    </citation>
    <scope>NUCLEOTIDE SEQUENCE [LARGE SCALE GENOMIC DNA]</scope>
    <source>
        <strain evidence="3">PWHHKU_190912</strain>
    </source>
</reference>
<feature type="region of interest" description="Disordered" evidence="1">
    <location>
        <begin position="459"/>
        <end position="493"/>
    </location>
</feature>
<dbReference type="PANTHER" id="PTHR47027:SF20">
    <property type="entry name" value="REVERSE TRANSCRIPTASE-LIKE PROTEIN WITH RNA-DIRECTED DNA POLYMERASE DOMAIN"/>
    <property type="match status" value="1"/>
</dbReference>
<evidence type="ECO:0000313" key="3">
    <source>
        <dbReference type="EMBL" id="KAJ4445320.1"/>
    </source>
</evidence>
<protein>
    <recommendedName>
        <fullName evidence="2">Reverse transcriptase domain-containing protein</fullName>
    </recommendedName>
</protein>
<dbReference type="SUPFAM" id="SSF56672">
    <property type="entry name" value="DNA/RNA polymerases"/>
    <property type="match status" value="1"/>
</dbReference>
<proteinExistence type="predicted"/>
<dbReference type="InterPro" id="IPR043502">
    <property type="entry name" value="DNA/RNA_pol_sf"/>
</dbReference>
<sequence>MTEMGDNLDGQLIARMKTFTCYALALDESTDVKMPAQLAIFIKDVDSDINVHEDLVDVILLKDRTRGEDIFESVTKTINKFQSLGRWERYQKQHFISTSGRRSEEGGTRDLPPAQFLILGCFVPKFKKRPPQLHTLVCLPHNELRAINKQAYCYRASERGADEWGQCTRAETEYAIRKVQDNREGLELNGLHQLLVYADDVNMLGENPQTEILLEARDMFGNQMSQGSEIGRGICQGYPLSHALFNIYVEDLVKNCFRNMEGVIVGGRRIKCIRFADNMALLVEEEMILRNMLLELNDSCEQYGMKVNANKTKIMVIGRKIKKVNVRILNEAIEHVDSFKYLGCAISSNMSCCQEAKRRIVMAKEADLWKRTKEETSRIRNEAVLERVNEERMMLRLIRKRKRIVGSRAEKKLPTEGCTGRNGERESKGRKIRNEAVLERVGEERMMLKLIRKRKRLVGSLAEKKLPTEGCTGRNGEREKSSEQKKISDDRRH</sequence>
<evidence type="ECO:0000313" key="4">
    <source>
        <dbReference type="Proteomes" id="UP001148838"/>
    </source>
</evidence>
<feature type="region of interest" description="Disordered" evidence="1">
    <location>
        <begin position="411"/>
        <end position="430"/>
    </location>
</feature>
<evidence type="ECO:0000259" key="2">
    <source>
        <dbReference type="PROSITE" id="PS50878"/>
    </source>
</evidence>
<feature type="compositionally biased region" description="Basic and acidic residues" evidence="1">
    <location>
        <begin position="475"/>
        <end position="493"/>
    </location>
</feature>
<accession>A0ABQ8TI12</accession>
<comment type="caution">
    <text evidence="3">The sequence shown here is derived from an EMBL/GenBank/DDBJ whole genome shotgun (WGS) entry which is preliminary data.</text>
</comment>
<dbReference type="PANTHER" id="PTHR47027">
    <property type="entry name" value="REVERSE TRANSCRIPTASE DOMAIN-CONTAINING PROTEIN"/>
    <property type="match status" value="1"/>
</dbReference>